<feature type="region of interest" description="Disordered" evidence="6">
    <location>
        <begin position="1"/>
        <end position="151"/>
    </location>
</feature>
<evidence type="ECO:0000256" key="4">
    <source>
        <dbReference type="PROSITE-ProRule" id="PRU00322"/>
    </source>
</evidence>
<dbReference type="Proteomes" id="UP001516023">
    <property type="component" value="Unassembled WGS sequence"/>
</dbReference>
<feature type="compositionally biased region" description="Acidic residues" evidence="6">
    <location>
        <begin position="99"/>
        <end position="111"/>
    </location>
</feature>
<sequence>MPSLQPLVGSTLAANRSILPPPPPPKPLDLPTASAAHGGTADAPLPSSRHKPPAPPGPPPPGRASTTTTTTPRSLNIPANLFQMDPEPGLESQEQPIDSLEDEETTIENESLEPMTVESMPITADTVVSTPPKRRGQNASPERLDHHAQSTVVTADTVRSTVTREEVYSAQVTAENSTSPRLGLTEYYEDDAVNRKITRVDGKGLWRSWKRNFNSQFMAILDLIDNSLDASIEGIDQGFVGKCHINPDTYSYQEENWALEKTTGIAIINNCIKTMRPLQKCLEIYDSSKVDSGADHVGENGVGLKQACATLSDRSFVLMKNGSDSNCELGIIAEQLQRNEGAYLPAFQFSNDSYDTETPSLAEQMKDLFSQPNNADAAQCIAQYGSGLNGNGPSLDFGIERLCKHFDMMCRNFSDNPYVFAVIVDKVRNDNVEERSGVADDVLTKIQVNKLLSELRNRIPLTYLHIPTSFEFLVNNHRVMFKYWQNRMVEFTRFTMNVGTTLRFDDPRDDPQKCAIRLYVGFDTVAMYNVNSKKCGALFLYSRQSGRLITHHPDARTMLELSAGGTEYCSGLRIIVDDFEGHLPLNPTKQDIAFSEKACGDILKENLYKSVGAFVRMYYKFHIGKYGNKKTVLTKKVKEFVSEMKQSVDSLQTELCKLDLTTFELSNASIYNTSVGSKILRITGREKVGKDTLYRLLPEELPEPPRSNNSIRTPESMSHQSGQSFEPDSKKRKLSSVNGTWTCRICNSTNNASSKLCVVCKSHALESASLVTGTNNPHSSQLASAHGSQAPIHHVERVTENDVICDLGGMIDPTNDHPGNARFWNYFRKHEHQYLNAKQPQDHLFVASAILNQLTRSYPPARFFIKPAALFTDSRQSLNIVLKALRIYSIPSSAKSAHSDCPPQLSKGASSRNGSPIVAHTAHSDCPSKSSEPGNGNGWLPQAPHATSAPHTSTNVGCSPPEPEGTNTPYSDHVSQPTNPVSEIAEDRNRDECGGNLSQVEEHYKSLCEGLVAKAEELQSKAERRKHKYNEMVQKNMQLERENLELKSKIELLEKKLEASGTCD</sequence>
<reference evidence="8 9" key="1">
    <citation type="journal article" date="2020" name="G3 (Bethesda)">
        <title>Improved Reference Genome for Cyclotella cryptica CCMP332, a Model for Cell Wall Morphogenesis, Salinity Adaptation, and Lipid Production in Diatoms (Bacillariophyta).</title>
        <authorList>
            <person name="Roberts W.R."/>
            <person name="Downey K.M."/>
            <person name="Ruck E.C."/>
            <person name="Traller J.C."/>
            <person name="Alverson A.J."/>
        </authorList>
    </citation>
    <scope>NUCLEOTIDE SEQUENCE [LARGE SCALE GENOMIC DNA]</scope>
    <source>
        <strain evidence="8 9">CCMP332</strain>
    </source>
</reference>
<evidence type="ECO:0000256" key="3">
    <source>
        <dbReference type="ARBA" id="ARBA00022833"/>
    </source>
</evidence>
<dbReference type="PROSITE" id="PS50199">
    <property type="entry name" value="ZF_RANBP2_2"/>
    <property type="match status" value="1"/>
</dbReference>
<feature type="compositionally biased region" description="Pro residues" evidence="6">
    <location>
        <begin position="19"/>
        <end position="28"/>
    </location>
</feature>
<keyword evidence="1" id="KW-0479">Metal-binding</keyword>
<feature type="compositionally biased region" description="Low complexity" evidence="6">
    <location>
        <begin position="63"/>
        <end position="74"/>
    </location>
</feature>
<evidence type="ECO:0000256" key="2">
    <source>
        <dbReference type="ARBA" id="ARBA00022771"/>
    </source>
</evidence>
<keyword evidence="3" id="KW-0862">Zinc</keyword>
<feature type="compositionally biased region" description="Polar residues" evidence="6">
    <location>
        <begin position="706"/>
        <end position="726"/>
    </location>
</feature>
<keyword evidence="9" id="KW-1185">Reference proteome</keyword>
<dbReference type="GO" id="GO:0008270">
    <property type="term" value="F:zinc ion binding"/>
    <property type="evidence" value="ECO:0007669"/>
    <property type="project" value="UniProtKB-KW"/>
</dbReference>
<evidence type="ECO:0000259" key="7">
    <source>
        <dbReference type="PROSITE" id="PS50199"/>
    </source>
</evidence>
<evidence type="ECO:0000313" key="8">
    <source>
        <dbReference type="EMBL" id="KAL3782830.1"/>
    </source>
</evidence>
<feature type="region of interest" description="Disordered" evidence="6">
    <location>
        <begin position="695"/>
        <end position="733"/>
    </location>
</feature>
<keyword evidence="5" id="KW-0175">Coiled coil</keyword>
<feature type="region of interest" description="Disordered" evidence="6">
    <location>
        <begin position="894"/>
        <end position="995"/>
    </location>
</feature>
<comment type="caution">
    <text evidence="8">The sequence shown here is derived from an EMBL/GenBank/DDBJ whole genome shotgun (WGS) entry which is preliminary data.</text>
</comment>
<feature type="compositionally biased region" description="Polar residues" evidence="6">
    <location>
        <begin position="965"/>
        <end position="981"/>
    </location>
</feature>
<evidence type="ECO:0000256" key="1">
    <source>
        <dbReference type="ARBA" id="ARBA00022723"/>
    </source>
</evidence>
<gene>
    <name evidence="8" type="ORF">HJC23_011163</name>
</gene>
<protein>
    <recommendedName>
        <fullName evidence="7">RanBP2-type domain-containing protein</fullName>
    </recommendedName>
</protein>
<name>A0ABD3P3P7_9STRA</name>
<proteinExistence type="predicted"/>
<feature type="compositionally biased region" description="Pro residues" evidence="6">
    <location>
        <begin position="53"/>
        <end position="62"/>
    </location>
</feature>
<feature type="coiled-coil region" evidence="5">
    <location>
        <begin position="1012"/>
        <end position="1056"/>
    </location>
</feature>
<dbReference type="AlphaFoldDB" id="A0ABD3P3P7"/>
<dbReference type="EMBL" id="JABMIG020000275">
    <property type="protein sequence ID" value="KAL3782830.1"/>
    <property type="molecule type" value="Genomic_DNA"/>
</dbReference>
<feature type="domain" description="RanBP2-type" evidence="7">
    <location>
        <begin position="737"/>
        <end position="766"/>
    </location>
</feature>
<accession>A0ABD3P3P7</accession>
<dbReference type="InterPro" id="IPR001876">
    <property type="entry name" value="Znf_RanBP2"/>
</dbReference>
<dbReference type="PROSITE" id="PS01358">
    <property type="entry name" value="ZF_RANBP2_1"/>
    <property type="match status" value="1"/>
</dbReference>
<evidence type="ECO:0000313" key="9">
    <source>
        <dbReference type="Proteomes" id="UP001516023"/>
    </source>
</evidence>
<evidence type="ECO:0000256" key="6">
    <source>
        <dbReference type="SAM" id="MobiDB-lite"/>
    </source>
</evidence>
<keyword evidence="2 4" id="KW-0863">Zinc-finger</keyword>
<organism evidence="8 9">
    <name type="scientific">Cyclotella cryptica</name>
    <dbReference type="NCBI Taxonomy" id="29204"/>
    <lineage>
        <taxon>Eukaryota</taxon>
        <taxon>Sar</taxon>
        <taxon>Stramenopiles</taxon>
        <taxon>Ochrophyta</taxon>
        <taxon>Bacillariophyta</taxon>
        <taxon>Coscinodiscophyceae</taxon>
        <taxon>Thalassiosirophycidae</taxon>
        <taxon>Stephanodiscales</taxon>
        <taxon>Stephanodiscaceae</taxon>
        <taxon>Cyclotella</taxon>
    </lineage>
</organism>
<evidence type="ECO:0000256" key="5">
    <source>
        <dbReference type="SAM" id="Coils"/>
    </source>
</evidence>